<evidence type="ECO:0000313" key="1">
    <source>
        <dbReference type="EMBL" id="BAJ02108.1"/>
    </source>
</evidence>
<dbReference type="AlphaFoldDB" id="D4ZKA9"/>
<dbReference type="KEGG" id="svo:SVI_2137"/>
<name>D4ZKA9_SHEVD</name>
<dbReference type="Proteomes" id="UP000002350">
    <property type="component" value="Chromosome"/>
</dbReference>
<dbReference type="EMBL" id="AP011177">
    <property type="protein sequence ID" value="BAJ02108.1"/>
    <property type="molecule type" value="Genomic_DNA"/>
</dbReference>
<dbReference type="HOGENOM" id="CLU_3405420_0_0_6"/>
<protein>
    <submittedName>
        <fullName evidence="1">Uncharacterized protein</fullName>
    </submittedName>
</protein>
<proteinExistence type="predicted"/>
<gene>
    <name evidence="1" type="ordered locus">SVI_2137</name>
</gene>
<keyword evidence="2" id="KW-1185">Reference proteome</keyword>
<reference evidence="2" key="1">
    <citation type="journal article" date="2010" name="Mol. Biosyst.">
        <title>Complete genome sequence and comparative analysis of Shewanella violacea, a psychrophilic and piezophilic bacterium from deep sea floor sediments.</title>
        <authorList>
            <person name="Aono E."/>
            <person name="Baba T."/>
            <person name="Ara T."/>
            <person name="Nishi T."/>
            <person name="Nakamichi T."/>
            <person name="Inamoto E."/>
            <person name="Toyonaga H."/>
            <person name="Hasegawa M."/>
            <person name="Takai Y."/>
            <person name="Okumura Y."/>
            <person name="Baba M."/>
            <person name="Tomita M."/>
            <person name="Kato C."/>
            <person name="Oshima T."/>
            <person name="Nakasone K."/>
            <person name="Mori H."/>
        </authorList>
    </citation>
    <scope>NUCLEOTIDE SEQUENCE [LARGE SCALE GENOMIC DNA]</scope>
    <source>
        <strain evidence="2">JCM 10179 / CIP 106290 / LMG 19151 / DSS12</strain>
    </source>
</reference>
<accession>D4ZKA9</accession>
<sequence length="30" mass="3396">MPETMMNKGVQIIDDSDYWAGKLPISVKID</sequence>
<organism evidence="1 2">
    <name type="scientific">Shewanella violacea (strain JCM 10179 / CIP 106290 / LMG 19151 / DSS12)</name>
    <dbReference type="NCBI Taxonomy" id="637905"/>
    <lineage>
        <taxon>Bacteria</taxon>
        <taxon>Pseudomonadati</taxon>
        <taxon>Pseudomonadota</taxon>
        <taxon>Gammaproteobacteria</taxon>
        <taxon>Alteromonadales</taxon>
        <taxon>Shewanellaceae</taxon>
        <taxon>Shewanella</taxon>
    </lineage>
</organism>
<evidence type="ECO:0000313" key="2">
    <source>
        <dbReference type="Proteomes" id="UP000002350"/>
    </source>
</evidence>